<dbReference type="InterPro" id="IPR050229">
    <property type="entry name" value="GlpE_sulfurtransferase"/>
</dbReference>
<evidence type="ECO:0000259" key="2">
    <source>
        <dbReference type="PROSITE" id="PS50206"/>
    </source>
</evidence>
<proteinExistence type="predicted"/>
<sequence length="169" mass="19121">MGATYTDLSFHELQAKLNKRENLKIIDVRTAKSFERGHIQGAINIPYSSWSRIPKVPTNEEVVIICYVGMASQKASERLAQSHEKVYNFKGGMAQWHGEIETENIGGKWSAERIYNLVLGFVLLLTLPISYLSPWWGIRFSSSIALGVLLFGAMNHNIITRFIRSCGFK</sequence>
<evidence type="ECO:0000313" key="4">
    <source>
        <dbReference type="Proteomes" id="UP001595755"/>
    </source>
</evidence>
<dbReference type="PROSITE" id="PS50206">
    <property type="entry name" value="RHODANESE_3"/>
    <property type="match status" value="1"/>
</dbReference>
<keyword evidence="1" id="KW-0472">Membrane</keyword>
<dbReference type="Pfam" id="PF00581">
    <property type="entry name" value="Rhodanese"/>
    <property type="match status" value="1"/>
</dbReference>
<evidence type="ECO:0000256" key="1">
    <source>
        <dbReference type="SAM" id="Phobius"/>
    </source>
</evidence>
<feature type="transmembrane region" description="Helical" evidence="1">
    <location>
        <begin position="138"/>
        <end position="159"/>
    </location>
</feature>
<dbReference type="PANTHER" id="PTHR43031">
    <property type="entry name" value="FAD-DEPENDENT OXIDOREDUCTASE"/>
    <property type="match status" value="1"/>
</dbReference>
<dbReference type="Proteomes" id="UP001595755">
    <property type="component" value="Unassembled WGS sequence"/>
</dbReference>
<feature type="domain" description="Rhodanese" evidence="2">
    <location>
        <begin position="19"/>
        <end position="102"/>
    </location>
</feature>
<dbReference type="EMBL" id="JBHSED010000065">
    <property type="protein sequence ID" value="MFC4306689.1"/>
    <property type="molecule type" value="Genomic_DNA"/>
</dbReference>
<dbReference type="Gene3D" id="3.40.250.10">
    <property type="entry name" value="Rhodanese-like domain"/>
    <property type="match status" value="1"/>
</dbReference>
<name>A0ABV8SJT3_9BACL</name>
<gene>
    <name evidence="3" type="ORF">ACFO1S_25030</name>
</gene>
<comment type="caution">
    <text evidence="3">The sequence shown here is derived from an EMBL/GenBank/DDBJ whole genome shotgun (WGS) entry which is preliminary data.</text>
</comment>
<accession>A0ABV8SJT3</accession>
<keyword evidence="4" id="KW-1185">Reference proteome</keyword>
<dbReference type="RefSeq" id="WP_204602274.1">
    <property type="nucleotide sequence ID" value="NZ_JBHSED010000065.1"/>
</dbReference>
<organism evidence="3 4">
    <name type="scientific">Cohnella boryungensis</name>
    <dbReference type="NCBI Taxonomy" id="768479"/>
    <lineage>
        <taxon>Bacteria</taxon>
        <taxon>Bacillati</taxon>
        <taxon>Bacillota</taxon>
        <taxon>Bacilli</taxon>
        <taxon>Bacillales</taxon>
        <taxon>Paenibacillaceae</taxon>
        <taxon>Cohnella</taxon>
    </lineage>
</organism>
<keyword evidence="1" id="KW-1133">Transmembrane helix</keyword>
<dbReference type="CDD" id="cd00158">
    <property type="entry name" value="RHOD"/>
    <property type="match status" value="1"/>
</dbReference>
<protein>
    <submittedName>
        <fullName evidence="3">Rhodanese-like domain-containing protein</fullName>
    </submittedName>
</protein>
<dbReference type="SMART" id="SM00450">
    <property type="entry name" value="RHOD"/>
    <property type="match status" value="1"/>
</dbReference>
<dbReference type="SUPFAM" id="SSF52821">
    <property type="entry name" value="Rhodanese/Cell cycle control phosphatase"/>
    <property type="match status" value="1"/>
</dbReference>
<keyword evidence="1" id="KW-0812">Transmembrane</keyword>
<dbReference type="InterPro" id="IPR036873">
    <property type="entry name" value="Rhodanese-like_dom_sf"/>
</dbReference>
<feature type="transmembrane region" description="Helical" evidence="1">
    <location>
        <begin position="114"/>
        <end position="132"/>
    </location>
</feature>
<reference evidence="4" key="1">
    <citation type="journal article" date="2019" name="Int. J. Syst. Evol. Microbiol.">
        <title>The Global Catalogue of Microorganisms (GCM) 10K type strain sequencing project: providing services to taxonomists for standard genome sequencing and annotation.</title>
        <authorList>
            <consortium name="The Broad Institute Genomics Platform"/>
            <consortium name="The Broad Institute Genome Sequencing Center for Infectious Disease"/>
            <person name="Wu L."/>
            <person name="Ma J."/>
        </authorList>
    </citation>
    <scope>NUCLEOTIDE SEQUENCE [LARGE SCALE GENOMIC DNA]</scope>
    <source>
        <strain evidence="4">CGMCC 4.1641</strain>
    </source>
</reference>
<evidence type="ECO:0000313" key="3">
    <source>
        <dbReference type="EMBL" id="MFC4306689.1"/>
    </source>
</evidence>
<dbReference type="InterPro" id="IPR001763">
    <property type="entry name" value="Rhodanese-like_dom"/>
</dbReference>
<dbReference type="PANTHER" id="PTHR43031:SF1">
    <property type="entry name" value="PYRIDINE NUCLEOTIDE-DISULPHIDE OXIDOREDUCTASE"/>
    <property type="match status" value="1"/>
</dbReference>